<dbReference type="Proteomes" id="UP000246740">
    <property type="component" value="Unassembled WGS sequence"/>
</dbReference>
<feature type="region of interest" description="Disordered" evidence="1">
    <location>
        <begin position="122"/>
        <end position="178"/>
    </location>
</feature>
<gene>
    <name evidence="2" type="ORF">BCV70DRAFT_212453</name>
</gene>
<feature type="compositionally biased region" description="Polar residues" evidence="1">
    <location>
        <begin position="130"/>
        <end position="145"/>
    </location>
</feature>
<dbReference type="Pfam" id="PF13233">
    <property type="entry name" value="Complex1_LYR_2"/>
    <property type="match status" value="1"/>
</dbReference>
<protein>
    <submittedName>
        <fullName evidence="2">Uncharacterized protein</fullName>
    </submittedName>
</protein>
<feature type="compositionally biased region" description="Basic and acidic residues" evidence="1">
    <location>
        <begin position="146"/>
        <end position="156"/>
    </location>
</feature>
<reference evidence="2 3" key="1">
    <citation type="journal article" date="2018" name="Mol. Biol. Evol.">
        <title>Broad Genomic Sampling Reveals a Smut Pathogenic Ancestry of the Fungal Clade Ustilaginomycotina.</title>
        <authorList>
            <person name="Kijpornyongpan T."/>
            <person name="Mondo S.J."/>
            <person name="Barry K."/>
            <person name="Sandor L."/>
            <person name="Lee J."/>
            <person name="Lipzen A."/>
            <person name="Pangilinan J."/>
            <person name="LaButti K."/>
            <person name="Hainaut M."/>
            <person name="Henrissat B."/>
            <person name="Grigoriev I.V."/>
            <person name="Spatafora J.W."/>
            <person name="Aime M.C."/>
        </authorList>
    </citation>
    <scope>NUCLEOTIDE SEQUENCE [LARGE SCALE GENOMIC DNA]</scope>
    <source>
        <strain evidence="2 3">MCA 3645</strain>
    </source>
</reference>
<proteinExistence type="predicted"/>
<dbReference type="STRING" id="1882483.A0A317XLY5"/>
<keyword evidence="3" id="KW-1185">Reference proteome</keyword>
<dbReference type="PANTHER" id="PTHR28015:SF1">
    <property type="entry name" value="ATP SYNTHASE ASSEMBLY FACTOR FMC1, MITOCHONDRIAL"/>
    <property type="match status" value="1"/>
</dbReference>
<dbReference type="AlphaFoldDB" id="A0A317XLY5"/>
<dbReference type="InterPro" id="IPR039196">
    <property type="entry name" value="Fmc1"/>
</dbReference>
<evidence type="ECO:0000256" key="1">
    <source>
        <dbReference type="SAM" id="MobiDB-lite"/>
    </source>
</evidence>
<sequence length="178" mass="19537">MFASASRHSAVKALYTNVLKEAEKSAKTGALVTFLQSEYHDAAEGSLKAKPDSSKSSYAPFGGSQKTSEQLRHQTLENLNTFLTHKALHSELLQRYNPTVGMSEEERVRLTARRVGLDVPLTHNAGATDASPNSYRESAQIAQDQYKQDKDNKEDQLYSGKGDGFNVGGPLRPPVPKE</sequence>
<evidence type="ECO:0000313" key="2">
    <source>
        <dbReference type="EMBL" id="PWY99081.1"/>
    </source>
</evidence>
<dbReference type="InParanoid" id="A0A317XLY5"/>
<accession>A0A317XLY5</accession>
<feature type="region of interest" description="Disordered" evidence="1">
    <location>
        <begin position="45"/>
        <end position="69"/>
    </location>
</feature>
<dbReference type="GO" id="GO:0005759">
    <property type="term" value="C:mitochondrial matrix"/>
    <property type="evidence" value="ECO:0007669"/>
    <property type="project" value="TreeGrafter"/>
</dbReference>
<name>A0A317XLY5_9BASI</name>
<dbReference type="PANTHER" id="PTHR28015">
    <property type="entry name" value="ATP SYNTHASE ASSEMBLY FACTOR FMC1, MITOCHONDRIAL"/>
    <property type="match status" value="1"/>
</dbReference>
<dbReference type="GO" id="GO:0033615">
    <property type="term" value="P:mitochondrial proton-transporting ATP synthase complex assembly"/>
    <property type="evidence" value="ECO:0007669"/>
    <property type="project" value="InterPro"/>
</dbReference>
<dbReference type="EMBL" id="KZ819196">
    <property type="protein sequence ID" value="PWY99081.1"/>
    <property type="molecule type" value="Genomic_DNA"/>
</dbReference>
<evidence type="ECO:0000313" key="3">
    <source>
        <dbReference type="Proteomes" id="UP000246740"/>
    </source>
</evidence>
<dbReference type="OrthoDB" id="15893at2759"/>
<organism evidence="2 3">
    <name type="scientific">Testicularia cyperi</name>
    <dbReference type="NCBI Taxonomy" id="1882483"/>
    <lineage>
        <taxon>Eukaryota</taxon>
        <taxon>Fungi</taxon>
        <taxon>Dikarya</taxon>
        <taxon>Basidiomycota</taxon>
        <taxon>Ustilaginomycotina</taxon>
        <taxon>Ustilaginomycetes</taxon>
        <taxon>Ustilaginales</taxon>
        <taxon>Anthracoideaceae</taxon>
        <taxon>Testicularia</taxon>
    </lineage>
</organism>